<proteinExistence type="predicted"/>
<feature type="non-terminal residue" evidence="2">
    <location>
        <position position="126"/>
    </location>
</feature>
<feature type="region of interest" description="Disordered" evidence="1">
    <location>
        <begin position="1"/>
        <end position="126"/>
    </location>
</feature>
<feature type="compositionally biased region" description="Basic and acidic residues" evidence="1">
    <location>
        <begin position="20"/>
        <end position="30"/>
    </location>
</feature>
<organism evidence="2">
    <name type="scientific">uncultured Microvirga sp</name>
    <dbReference type="NCBI Taxonomy" id="412392"/>
    <lineage>
        <taxon>Bacteria</taxon>
        <taxon>Pseudomonadati</taxon>
        <taxon>Pseudomonadota</taxon>
        <taxon>Alphaproteobacteria</taxon>
        <taxon>Hyphomicrobiales</taxon>
        <taxon>Methylobacteriaceae</taxon>
        <taxon>Microvirga</taxon>
        <taxon>environmental samples</taxon>
    </lineage>
</organism>
<dbReference type="EMBL" id="CADCUC010000728">
    <property type="protein sequence ID" value="CAA9365996.1"/>
    <property type="molecule type" value="Genomic_DNA"/>
</dbReference>
<gene>
    <name evidence="2" type="ORF">AVDCRST_MAG90-3404</name>
</gene>
<feature type="compositionally biased region" description="Basic residues" evidence="1">
    <location>
        <begin position="53"/>
        <end position="63"/>
    </location>
</feature>
<evidence type="ECO:0000313" key="2">
    <source>
        <dbReference type="EMBL" id="CAA9365996.1"/>
    </source>
</evidence>
<accession>A0A6J4MQI8</accession>
<sequence>AQDHPSRRCSGSWRGRLHRDRGARGRGRGDRGRHRGAAWGPHHQQAGWSARGRGARRGDRSHHRSGDDPRSGLRTAGAPRGGRARERASGLYRGRDRTCADMPDPGRRVHRRLRQCRGQAPPRLPL</sequence>
<evidence type="ECO:0000256" key="1">
    <source>
        <dbReference type="SAM" id="MobiDB-lite"/>
    </source>
</evidence>
<reference evidence="2" key="1">
    <citation type="submission" date="2020-02" db="EMBL/GenBank/DDBJ databases">
        <authorList>
            <person name="Meier V. D."/>
        </authorList>
    </citation>
    <scope>NUCLEOTIDE SEQUENCE</scope>
    <source>
        <strain evidence="2">AVDCRST_MAG90</strain>
    </source>
</reference>
<dbReference type="AlphaFoldDB" id="A0A6J4MQI8"/>
<name>A0A6J4MQI8_9HYPH</name>
<feature type="compositionally biased region" description="Basic and acidic residues" evidence="1">
    <location>
        <begin position="83"/>
        <end position="107"/>
    </location>
</feature>
<feature type="non-terminal residue" evidence="2">
    <location>
        <position position="1"/>
    </location>
</feature>
<protein>
    <submittedName>
        <fullName evidence="2">Uncharacterized protein</fullName>
    </submittedName>
</protein>